<evidence type="ECO:0000313" key="1">
    <source>
        <dbReference type="EMBL" id="KAF7305715.1"/>
    </source>
</evidence>
<comment type="caution">
    <text evidence="1">The sequence shown here is derived from an EMBL/GenBank/DDBJ whole genome shotgun (WGS) entry which is preliminary data.</text>
</comment>
<evidence type="ECO:0000313" key="2">
    <source>
        <dbReference type="Proteomes" id="UP000613580"/>
    </source>
</evidence>
<gene>
    <name evidence="1" type="ORF">HMN09_00724800</name>
</gene>
<organism evidence="1 2">
    <name type="scientific">Mycena chlorophos</name>
    <name type="common">Agaric fungus</name>
    <name type="synonym">Agaricus chlorophos</name>
    <dbReference type="NCBI Taxonomy" id="658473"/>
    <lineage>
        <taxon>Eukaryota</taxon>
        <taxon>Fungi</taxon>
        <taxon>Dikarya</taxon>
        <taxon>Basidiomycota</taxon>
        <taxon>Agaricomycotina</taxon>
        <taxon>Agaricomycetes</taxon>
        <taxon>Agaricomycetidae</taxon>
        <taxon>Agaricales</taxon>
        <taxon>Marasmiineae</taxon>
        <taxon>Mycenaceae</taxon>
        <taxon>Mycena</taxon>
    </lineage>
</organism>
<sequence>MFPGNSVGGTNFGIPQRQSIFDTAQGEEKVPQYLRDLYASNQTDIRQWLEGVDAAKDALADITMATDSKSALAWDREAEGQVDWLTGNSGLVMNIDVPKNFGNLNSELWTVLACDHLNLTSVVVENHDLHASLAYTGTGPLASGSALPAGLDHAVSSFAAGTAYALNPAVAPPLTRPMIPAAGNECAADCARFHCPTCERCEWDPTPASIIPR</sequence>
<accession>A0A8H6SV77</accession>
<name>A0A8H6SV77_MYCCL</name>
<proteinExistence type="predicted"/>
<keyword evidence="2" id="KW-1185">Reference proteome</keyword>
<dbReference type="EMBL" id="JACAZE010000009">
    <property type="protein sequence ID" value="KAF7305715.1"/>
    <property type="molecule type" value="Genomic_DNA"/>
</dbReference>
<protein>
    <submittedName>
        <fullName evidence="1">Uncharacterized protein</fullName>
    </submittedName>
</protein>
<dbReference type="Proteomes" id="UP000613580">
    <property type="component" value="Unassembled WGS sequence"/>
</dbReference>
<reference evidence="1" key="1">
    <citation type="submission" date="2020-05" db="EMBL/GenBank/DDBJ databases">
        <title>Mycena genomes resolve the evolution of fungal bioluminescence.</title>
        <authorList>
            <person name="Tsai I.J."/>
        </authorList>
    </citation>
    <scope>NUCLEOTIDE SEQUENCE</scope>
    <source>
        <strain evidence="1">110903Hualien_Pintung</strain>
    </source>
</reference>
<dbReference type="AlphaFoldDB" id="A0A8H6SV77"/>